<organism evidence="3 4">
    <name type="scientific">Gleimia europaea ACS-120-V-Col10b</name>
    <dbReference type="NCBI Taxonomy" id="883069"/>
    <lineage>
        <taxon>Bacteria</taxon>
        <taxon>Bacillati</taxon>
        <taxon>Actinomycetota</taxon>
        <taxon>Actinomycetes</taxon>
        <taxon>Actinomycetales</taxon>
        <taxon>Actinomycetaceae</taxon>
        <taxon>Gleimia</taxon>
    </lineage>
</organism>
<feature type="transmembrane region" description="Helical" evidence="1">
    <location>
        <begin position="20"/>
        <end position="39"/>
    </location>
</feature>
<dbReference type="Pfam" id="PF13091">
    <property type="entry name" value="PLDc_2"/>
    <property type="match status" value="2"/>
</dbReference>
<sequence length="421" mass="47405">MRKRGKNLLNPNQALRAAKIAGITTVSAQIAAVITLTAVDEVRKRRAPGGGGFPALPPLDTNLGDNTIRTYTEGSSLYSDMLEAIENATDYIYFETFIWKSDKVGQRFKQALIRAAHRGVQVFCAFDGFGNLVVNPAFKRFPKHPNLHVIILPAIRTGVITLNPRKTGRDHRKILVTDGKIGFVGGYNIGTLYKAEWRDTHVRIQGPAVWELEMGFVDYWNARRWNHMPKLPDQGARAWNASIYAALNQPNKMLFPIRGLYIDALERANDHALITSAYFIPDREILASLVDAAKRGVKVKVLVPKRSNHVVADWISRAYYDDLISAGIEIWQYQHAMIHAKTATVDGRWSTVGTANIDRLSMFGNYEINVQTWSEEHAAQMEAIFENDLTTSSKLREEEWHARSVLKRGVEQLLKPLGVLM</sequence>
<name>A0A9W5RCV3_9ACTO</name>
<dbReference type="PANTHER" id="PTHR21248">
    <property type="entry name" value="CARDIOLIPIN SYNTHASE"/>
    <property type="match status" value="1"/>
</dbReference>
<comment type="caution">
    <text evidence="3">The sequence shown here is derived from an EMBL/GenBank/DDBJ whole genome shotgun (WGS) entry which is preliminary data.</text>
</comment>
<proteinExistence type="predicted"/>
<dbReference type="SUPFAM" id="SSF56024">
    <property type="entry name" value="Phospholipase D/nuclease"/>
    <property type="match status" value="2"/>
</dbReference>
<dbReference type="GO" id="GO:0032049">
    <property type="term" value="P:cardiolipin biosynthetic process"/>
    <property type="evidence" value="ECO:0007669"/>
    <property type="project" value="UniProtKB-ARBA"/>
</dbReference>
<dbReference type="SMART" id="SM00155">
    <property type="entry name" value="PLDc"/>
    <property type="match status" value="2"/>
</dbReference>
<dbReference type="PROSITE" id="PS50035">
    <property type="entry name" value="PLD"/>
    <property type="match status" value="2"/>
</dbReference>
<dbReference type="Gene3D" id="3.30.870.10">
    <property type="entry name" value="Endonuclease Chain A"/>
    <property type="match status" value="2"/>
</dbReference>
<dbReference type="CDD" id="cd09110">
    <property type="entry name" value="PLDc_CLS_1"/>
    <property type="match status" value="1"/>
</dbReference>
<protein>
    <recommendedName>
        <fullName evidence="2">PLD phosphodiesterase domain-containing protein</fullName>
    </recommendedName>
</protein>
<dbReference type="AlphaFoldDB" id="A0A9W5RCV3"/>
<evidence type="ECO:0000313" key="4">
    <source>
        <dbReference type="Proteomes" id="UP000014387"/>
    </source>
</evidence>
<keyword evidence="1" id="KW-0472">Membrane</keyword>
<evidence type="ECO:0000313" key="3">
    <source>
        <dbReference type="EMBL" id="EPD29466.1"/>
    </source>
</evidence>
<dbReference type="InterPro" id="IPR001736">
    <property type="entry name" value="PLipase_D/transphosphatidylase"/>
</dbReference>
<dbReference type="GO" id="GO:0030572">
    <property type="term" value="F:phosphatidyltransferase activity"/>
    <property type="evidence" value="ECO:0007669"/>
    <property type="project" value="UniProtKB-ARBA"/>
</dbReference>
<dbReference type="RefSeq" id="WP_016444927.1">
    <property type="nucleotide sequence ID" value="NZ_KE150267.1"/>
</dbReference>
<keyword evidence="1" id="KW-1133">Transmembrane helix</keyword>
<dbReference type="EMBL" id="AGWN01000003">
    <property type="protein sequence ID" value="EPD29466.1"/>
    <property type="molecule type" value="Genomic_DNA"/>
</dbReference>
<dbReference type="Proteomes" id="UP000014387">
    <property type="component" value="Unassembled WGS sequence"/>
</dbReference>
<accession>A0A9W5RCV3</accession>
<gene>
    <name evidence="3" type="ORF">HMPREF9238_01603</name>
</gene>
<dbReference type="InterPro" id="IPR025202">
    <property type="entry name" value="PLD-like_dom"/>
</dbReference>
<keyword evidence="4" id="KW-1185">Reference proteome</keyword>
<dbReference type="CDD" id="cd09159">
    <property type="entry name" value="PLDc_ybhO_like_2"/>
    <property type="match status" value="1"/>
</dbReference>
<dbReference type="OrthoDB" id="9762009at2"/>
<keyword evidence="1" id="KW-0812">Transmembrane</keyword>
<feature type="domain" description="PLD phosphodiesterase" evidence="2">
    <location>
        <begin position="166"/>
        <end position="193"/>
    </location>
</feature>
<feature type="domain" description="PLD phosphodiesterase" evidence="2">
    <location>
        <begin position="334"/>
        <end position="361"/>
    </location>
</feature>
<evidence type="ECO:0000256" key="1">
    <source>
        <dbReference type="SAM" id="Phobius"/>
    </source>
</evidence>
<reference evidence="3 4" key="1">
    <citation type="submission" date="2013-05" db="EMBL/GenBank/DDBJ databases">
        <title>The Genome Sequence of Actinomyces europaeus ACS-120-V-COL10B.</title>
        <authorList>
            <consortium name="The Broad Institute Genomics Platform"/>
            <person name="Earl A."/>
            <person name="Ward D."/>
            <person name="Feldgarden M."/>
            <person name="Gevers D."/>
            <person name="Saerens B."/>
            <person name="Vaneechoutte M."/>
            <person name="Walker B."/>
            <person name="Young S."/>
            <person name="Zeng Q."/>
            <person name="Gargeya S."/>
            <person name="Fitzgerald M."/>
            <person name="Haas B."/>
            <person name="Abouelleil A."/>
            <person name="Allen A.W."/>
            <person name="Alvarado L."/>
            <person name="Arachchi H.M."/>
            <person name="Berlin A.M."/>
            <person name="Chapman S.B."/>
            <person name="Gainer-Dewar J."/>
            <person name="Goldberg J."/>
            <person name="Griggs A."/>
            <person name="Gujja S."/>
            <person name="Hansen M."/>
            <person name="Howarth C."/>
            <person name="Imamovic A."/>
            <person name="Ireland A."/>
            <person name="Larimer J."/>
            <person name="McCowan C."/>
            <person name="Murphy C."/>
            <person name="Pearson M."/>
            <person name="Poon T.W."/>
            <person name="Priest M."/>
            <person name="Roberts A."/>
            <person name="Saif S."/>
            <person name="Shea T."/>
            <person name="Sisk P."/>
            <person name="Sykes S."/>
            <person name="Wortman J."/>
            <person name="Nusbaum C."/>
            <person name="Birren B."/>
        </authorList>
    </citation>
    <scope>NUCLEOTIDE SEQUENCE [LARGE SCALE GENOMIC DNA]</scope>
    <source>
        <strain evidence="3 4">ACS-120-V-Col10b</strain>
    </source>
</reference>
<dbReference type="PANTHER" id="PTHR21248:SF22">
    <property type="entry name" value="PHOSPHOLIPASE D"/>
    <property type="match status" value="1"/>
</dbReference>
<evidence type="ECO:0000259" key="2">
    <source>
        <dbReference type="PROSITE" id="PS50035"/>
    </source>
</evidence>